<protein>
    <submittedName>
        <fullName evidence="7">Formate/nitrite transporter family protein</fullName>
    </submittedName>
</protein>
<dbReference type="AlphaFoldDB" id="A0A5N7MK01"/>
<dbReference type="EMBL" id="VOSK01000075">
    <property type="protein sequence ID" value="MPR27158.1"/>
    <property type="molecule type" value="Genomic_DNA"/>
</dbReference>
<keyword evidence="3 6" id="KW-1133">Transmembrane helix</keyword>
<proteinExistence type="predicted"/>
<organism evidence="7 8">
    <name type="scientific">Microvirga tunisiensis</name>
    <dbReference type="NCBI Taxonomy" id="2108360"/>
    <lineage>
        <taxon>Bacteria</taxon>
        <taxon>Pseudomonadati</taxon>
        <taxon>Pseudomonadota</taxon>
        <taxon>Alphaproteobacteria</taxon>
        <taxon>Hyphomicrobiales</taxon>
        <taxon>Methylobacteriaceae</taxon>
        <taxon>Microvirga</taxon>
    </lineage>
</organism>
<evidence type="ECO:0000313" key="7">
    <source>
        <dbReference type="EMBL" id="MPR27158.1"/>
    </source>
</evidence>
<dbReference type="RefSeq" id="WP_152713300.1">
    <property type="nucleotide sequence ID" value="NZ_VOSJ01000075.1"/>
</dbReference>
<dbReference type="PANTHER" id="PTHR30520">
    <property type="entry name" value="FORMATE TRANSPORTER-RELATED"/>
    <property type="match status" value="1"/>
</dbReference>
<dbReference type="Pfam" id="PF01226">
    <property type="entry name" value="Form_Nir_trans"/>
    <property type="match status" value="1"/>
</dbReference>
<evidence type="ECO:0000256" key="1">
    <source>
        <dbReference type="ARBA" id="ARBA00004141"/>
    </source>
</evidence>
<feature type="compositionally biased region" description="Basic and acidic residues" evidence="5">
    <location>
        <begin position="23"/>
        <end position="35"/>
    </location>
</feature>
<dbReference type="InterPro" id="IPR000292">
    <property type="entry name" value="For/NO2_transpt"/>
</dbReference>
<dbReference type="OrthoDB" id="261587at2"/>
<evidence type="ECO:0000256" key="2">
    <source>
        <dbReference type="ARBA" id="ARBA00022692"/>
    </source>
</evidence>
<gene>
    <name evidence="7" type="ORF">FS320_18550</name>
</gene>
<evidence type="ECO:0000256" key="5">
    <source>
        <dbReference type="SAM" id="MobiDB-lite"/>
    </source>
</evidence>
<dbReference type="GO" id="GO:0015499">
    <property type="term" value="F:formate transmembrane transporter activity"/>
    <property type="evidence" value="ECO:0007669"/>
    <property type="project" value="TreeGrafter"/>
</dbReference>
<comment type="caution">
    <text evidence="7">The sequence shown here is derived from an EMBL/GenBank/DDBJ whole genome shotgun (WGS) entry which is preliminary data.</text>
</comment>
<name>A0A5N7MK01_9HYPH</name>
<dbReference type="Proteomes" id="UP000403266">
    <property type="component" value="Unassembled WGS sequence"/>
</dbReference>
<feature type="transmembrane region" description="Helical" evidence="6">
    <location>
        <begin position="219"/>
        <end position="242"/>
    </location>
</feature>
<evidence type="ECO:0000256" key="3">
    <source>
        <dbReference type="ARBA" id="ARBA00022989"/>
    </source>
</evidence>
<evidence type="ECO:0000256" key="4">
    <source>
        <dbReference type="ARBA" id="ARBA00023136"/>
    </source>
</evidence>
<feature type="transmembrane region" description="Helical" evidence="6">
    <location>
        <begin position="185"/>
        <end position="212"/>
    </location>
</feature>
<evidence type="ECO:0000313" key="8">
    <source>
        <dbReference type="Proteomes" id="UP000403266"/>
    </source>
</evidence>
<dbReference type="GO" id="GO:0005886">
    <property type="term" value="C:plasma membrane"/>
    <property type="evidence" value="ECO:0007669"/>
    <property type="project" value="TreeGrafter"/>
</dbReference>
<feature type="transmembrane region" description="Helical" evidence="6">
    <location>
        <begin position="262"/>
        <end position="283"/>
    </location>
</feature>
<keyword evidence="2 6" id="KW-0812">Transmembrane</keyword>
<keyword evidence="8" id="KW-1185">Reference proteome</keyword>
<accession>A0A5N7MK01</accession>
<feature type="transmembrane region" description="Helical" evidence="6">
    <location>
        <begin position="64"/>
        <end position="82"/>
    </location>
</feature>
<keyword evidence="4 6" id="KW-0472">Membrane</keyword>
<reference evidence="7 8" key="1">
    <citation type="journal article" date="2019" name="Syst. Appl. Microbiol.">
        <title>Microvirga tunisiensis sp. nov., a root nodule symbiotic bacterium isolated from Lupinus micranthus and L. luteus grown in Northern Tunisia.</title>
        <authorList>
            <person name="Msaddak A."/>
            <person name="Rejili M."/>
            <person name="Duran D."/>
            <person name="Mars M."/>
            <person name="Palacios J.M."/>
            <person name="Ruiz-Argueso T."/>
            <person name="Rey L."/>
            <person name="Imperial J."/>
        </authorList>
    </citation>
    <scope>NUCLEOTIDE SEQUENCE [LARGE SCALE GENOMIC DNA]</scope>
    <source>
        <strain evidence="7 8">Lmie10</strain>
    </source>
</reference>
<dbReference type="Gene3D" id="1.20.1080.10">
    <property type="entry name" value="Glycerol uptake facilitator protein"/>
    <property type="match status" value="1"/>
</dbReference>
<sequence>MTFASSDRPVEPQQRDSFNPAEKTPDLSPKEKKAVEGQSRPNAALIHETIRAEGESELDRTASALLLSGLAAGLSMGFSLTVEGLLHAHLPDASWKPLVSSLGYTIGFLIVVLGRQQLFTENTLTPILPLLHNRDGRTFLRVLKLWAIVLAANIVATWAFAAMIAHTPLFAPEIKNAFSEISHKVVASPFGTVVLKAIFAGWLIALMVWLLPGADSARVLVILIITYVVAIGGFSHLIAGSVDGFYLVETGQATWADYVLRFFAPTLIGNVLGGVTLVAALNFGQVVPELQR</sequence>
<feature type="transmembrane region" description="Helical" evidence="6">
    <location>
        <begin position="94"/>
        <end position="114"/>
    </location>
</feature>
<feature type="transmembrane region" description="Helical" evidence="6">
    <location>
        <begin position="143"/>
        <end position="165"/>
    </location>
</feature>
<evidence type="ECO:0000256" key="6">
    <source>
        <dbReference type="SAM" id="Phobius"/>
    </source>
</evidence>
<feature type="region of interest" description="Disordered" evidence="5">
    <location>
        <begin position="1"/>
        <end position="40"/>
    </location>
</feature>
<dbReference type="PANTHER" id="PTHR30520:SF2">
    <property type="entry name" value="INNER MEMBRANE PROTEIN YFDC"/>
    <property type="match status" value="1"/>
</dbReference>
<comment type="subcellular location">
    <subcellularLocation>
        <location evidence="1">Membrane</location>
        <topology evidence="1">Multi-pass membrane protein</topology>
    </subcellularLocation>
</comment>
<dbReference type="InterPro" id="IPR023271">
    <property type="entry name" value="Aquaporin-like"/>
</dbReference>